<keyword evidence="2" id="KW-1185">Reference proteome</keyword>
<gene>
    <name evidence="1" type="ORF">DPMN_115180</name>
</gene>
<name>A0A9D4KLZ9_DREPO</name>
<dbReference type="Proteomes" id="UP000828390">
    <property type="component" value="Unassembled WGS sequence"/>
</dbReference>
<reference evidence="1" key="2">
    <citation type="submission" date="2020-11" db="EMBL/GenBank/DDBJ databases">
        <authorList>
            <person name="McCartney M.A."/>
            <person name="Auch B."/>
            <person name="Kono T."/>
            <person name="Mallez S."/>
            <person name="Becker A."/>
            <person name="Gohl D.M."/>
            <person name="Silverstein K.A.T."/>
            <person name="Koren S."/>
            <person name="Bechman K.B."/>
            <person name="Herman A."/>
            <person name="Abrahante J.E."/>
            <person name="Garbe J."/>
        </authorList>
    </citation>
    <scope>NUCLEOTIDE SEQUENCE</scope>
    <source>
        <strain evidence="1">Duluth1</strain>
        <tissue evidence="1">Whole animal</tissue>
    </source>
</reference>
<dbReference type="AlphaFoldDB" id="A0A9D4KLZ9"/>
<accession>A0A9D4KLZ9</accession>
<comment type="caution">
    <text evidence="1">The sequence shown here is derived from an EMBL/GenBank/DDBJ whole genome shotgun (WGS) entry which is preliminary data.</text>
</comment>
<protein>
    <submittedName>
        <fullName evidence="1">Uncharacterized protein</fullName>
    </submittedName>
</protein>
<proteinExistence type="predicted"/>
<sequence length="57" mass="6308">MFKNDAQGCNLIRAVSILSKANLLATVIRVYCVFHSVQQGAIKQLSWDGQQRDSSVV</sequence>
<evidence type="ECO:0000313" key="2">
    <source>
        <dbReference type="Proteomes" id="UP000828390"/>
    </source>
</evidence>
<evidence type="ECO:0000313" key="1">
    <source>
        <dbReference type="EMBL" id="KAH3841707.1"/>
    </source>
</evidence>
<reference evidence="1" key="1">
    <citation type="journal article" date="2019" name="bioRxiv">
        <title>The Genome of the Zebra Mussel, Dreissena polymorpha: A Resource for Invasive Species Research.</title>
        <authorList>
            <person name="McCartney M.A."/>
            <person name="Auch B."/>
            <person name="Kono T."/>
            <person name="Mallez S."/>
            <person name="Zhang Y."/>
            <person name="Obille A."/>
            <person name="Becker A."/>
            <person name="Abrahante J.E."/>
            <person name="Garbe J."/>
            <person name="Badalamenti J.P."/>
            <person name="Herman A."/>
            <person name="Mangelson H."/>
            <person name="Liachko I."/>
            <person name="Sullivan S."/>
            <person name="Sone E.D."/>
            <person name="Koren S."/>
            <person name="Silverstein K.A.T."/>
            <person name="Beckman K.B."/>
            <person name="Gohl D.M."/>
        </authorList>
    </citation>
    <scope>NUCLEOTIDE SEQUENCE</scope>
    <source>
        <strain evidence="1">Duluth1</strain>
        <tissue evidence="1">Whole animal</tissue>
    </source>
</reference>
<organism evidence="1 2">
    <name type="scientific">Dreissena polymorpha</name>
    <name type="common">Zebra mussel</name>
    <name type="synonym">Mytilus polymorpha</name>
    <dbReference type="NCBI Taxonomy" id="45954"/>
    <lineage>
        <taxon>Eukaryota</taxon>
        <taxon>Metazoa</taxon>
        <taxon>Spiralia</taxon>
        <taxon>Lophotrochozoa</taxon>
        <taxon>Mollusca</taxon>
        <taxon>Bivalvia</taxon>
        <taxon>Autobranchia</taxon>
        <taxon>Heteroconchia</taxon>
        <taxon>Euheterodonta</taxon>
        <taxon>Imparidentia</taxon>
        <taxon>Neoheterodontei</taxon>
        <taxon>Myida</taxon>
        <taxon>Dreissenoidea</taxon>
        <taxon>Dreissenidae</taxon>
        <taxon>Dreissena</taxon>
    </lineage>
</organism>
<dbReference type="EMBL" id="JAIWYP010000004">
    <property type="protein sequence ID" value="KAH3841707.1"/>
    <property type="molecule type" value="Genomic_DNA"/>
</dbReference>